<evidence type="ECO:0000256" key="1">
    <source>
        <dbReference type="ARBA" id="ARBA00001966"/>
    </source>
</evidence>
<name>A0A537LUJ8_9BACT</name>
<keyword evidence="6" id="KW-0408">Iron</keyword>
<accession>A0A537LUJ8</accession>
<protein>
    <submittedName>
        <fullName evidence="10">Radical SAM protein</fullName>
    </submittedName>
</protein>
<evidence type="ECO:0000256" key="2">
    <source>
        <dbReference type="ARBA" id="ARBA00022603"/>
    </source>
</evidence>
<gene>
    <name evidence="10" type="ORF">E6G98_04490</name>
</gene>
<evidence type="ECO:0000256" key="7">
    <source>
        <dbReference type="ARBA" id="ARBA00023014"/>
    </source>
</evidence>
<feature type="non-terminal residue" evidence="10">
    <location>
        <position position="1"/>
    </location>
</feature>
<dbReference type="GO" id="GO:0003824">
    <property type="term" value="F:catalytic activity"/>
    <property type="evidence" value="ECO:0007669"/>
    <property type="project" value="InterPro"/>
</dbReference>
<evidence type="ECO:0000256" key="4">
    <source>
        <dbReference type="ARBA" id="ARBA00022691"/>
    </source>
</evidence>
<evidence type="ECO:0000259" key="8">
    <source>
        <dbReference type="PROSITE" id="PS51332"/>
    </source>
</evidence>
<keyword evidence="3" id="KW-0808">Transferase</keyword>
<dbReference type="SFLD" id="SFLDG01082">
    <property type="entry name" value="B12-binding_domain_containing"/>
    <property type="match status" value="1"/>
</dbReference>
<dbReference type="CDD" id="cd01335">
    <property type="entry name" value="Radical_SAM"/>
    <property type="match status" value="1"/>
</dbReference>
<dbReference type="InterPro" id="IPR006158">
    <property type="entry name" value="Cobalamin-bd"/>
</dbReference>
<dbReference type="SUPFAM" id="SSF102114">
    <property type="entry name" value="Radical SAM enzymes"/>
    <property type="match status" value="1"/>
</dbReference>
<dbReference type="InterPro" id="IPR058240">
    <property type="entry name" value="rSAM_sf"/>
</dbReference>
<evidence type="ECO:0000259" key="9">
    <source>
        <dbReference type="PROSITE" id="PS51918"/>
    </source>
</evidence>
<dbReference type="GO" id="GO:0046872">
    <property type="term" value="F:metal ion binding"/>
    <property type="evidence" value="ECO:0007669"/>
    <property type="project" value="UniProtKB-KW"/>
</dbReference>
<dbReference type="SFLD" id="SFLDG01123">
    <property type="entry name" value="methyltransferase_(Class_B)"/>
    <property type="match status" value="1"/>
</dbReference>
<keyword evidence="5" id="KW-0479">Metal-binding</keyword>
<dbReference type="Pfam" id="PF04055">
    <property type="entry name" value="Radical_SAM"/>
    <property type="match status" value="1"/>
</dbReference>
<evidence type="ECO:0000256" key="3">
    <source>
        <dbReference type="ARBA" id="ARBA00022679"/>
    </source>
</evidence>
<dbReference type="PANTHER" id="PTHR43409:SF7">
    <property type="entry name" value="BLL1977 PROTEIN"/>
    <property type="match status" value="1"/>
</dbReference>
<proteinExistence type="predicted"/>
<dbReference type="PROSITE" id="PS51918">
    <property type="entry name" value="RADICAL_SAM"/>
    <property type="match status" value="1"/>
</dbReference>
<comment type="caution">
    <text evidence="10">The sequence shown here is derived from an EMBL/GenBank/DDBJ whole genome shotgun (WGS) entry which is preliminary data.</text>
</comment>
<feature type="domain" description="B12-binding" evidence="8">
    <location>
        <begin position="1"/>
        <end position="72"/>
    </location>
</feature>
<dbReference type="PROSITE" id="PS51332">
    <property type="entry name" value="B12_BINDING"/>
    <property type="match status" value="1"/>
</dbReference>
<dbReference type="InterPro" id="IPR006638">
    <property type="entry name" value="Elp3/MiaA/NifB-like_rSAM"/>
</dbReference>
<dbReference type="GO" id="GO:0051539">
    <property type="term" value="F:4 iron, 4 sulfur cluster binding"/>
    <property type="evidence" value="ECO:0007669"/>
    <property type="project" value="UniProtKB-KW"/>
</dbReference>
<dbReference type="InterPro" id="IPR013785">
    <property type="entry name" value="Aldolase_TIM"/>
</dbReference>
<dbReference type="Gene3D" id="3.20.20.70">
    <property type="entry name" value="Aldolase class I"/>
    <property type="match status" value="1"/>
</dbReference>
<comment type="cofactor">
    <cofactor evidence="1">
        <name>[4Fe-4S] cluster</name>
        <dbReference type="ChEBI" id="CHEBI:49883"/>
    </cofactor>
</comment>
<evidence type="ECO:0000313" key="11">
    <source>
        <dbReference type="Proteomes" id="UP000315217"/>
    </source>
</evidence>
<dbReference type="InterPro" id="IPR051198">
    <property type="entry name" value="BchE-like"/>
</dbReference>
<keyword evidence="7" id="KW-0411">Iron-sulfur</keyword>
<reference evidence="10 11" key="1">
    <citation type="journal article" date="2019" name="Nat. Microbiol.">
        <title>Mediterranean grassland soil C-N compound turnover is dependent on rainfall and depth, and is mediated by genomically divergent microorganisms.</title>
        <authorList>
            <person name="Diamond S."/>
            <person name="Andeer P.F."/>
            <person name="Li Z."/>
            <person name="Crits-Christoph A."/>
            <person name="Burstein D."/>
            <person name="Anantharaman K."/>
            <person name="Lane K.R."/>
            <person name="Thomas B.C."/>
            <person name="Pan C."/>
            <person name="Northen T.R."/>
            <person name="Banfield J.F."/>
        </authorList>
    </citation>
    <scope>NUCLEOTIDE SEQUENCE [LARGE SCALE GENOMIC DNA]</scope>
    <source>
        <strain evidence="10">NP_1</strain>
    </source>
</reference>
<keyword evidence="2" id="KW-0489">Methyltransferase</keyword>
<dbReference type="GO" id="GO:0031419">
    <property type="term" value="F:cobalamin binding"/>
    <property type="evidence" value="ECO:0007669"/>
    <property type="project" value="InterPro"/>
</dbReference>
<dbReference type="InterPro" id="IPR034466">
    <property type="entry name" value="Methyltransferase_Class_B"/>
</dbReference>
<evidence type="ECO:0000313" key="10">
    <source>
        <dbReference type="EMBL" id="TMJ11681.1"/>
    </source>
</evidence>
<dbReference type="EMBL" id="VBAI01000052">
    <property type="protein sequence ID" value="TMJ11681.1"/>
    <property type="molecule type" value="Genomic_DNA"/>
</dbReference>
<dbReference type="SFLD" id="SFLDS00029">
    <property type="entry name" value="Radical_SAM"/>
    <property type="match status" value="1"/>
</dbReference>
<keyword evidence="4" id="KW-0949">S-adenosyl-L-methionine</keyword>
<dbReference type="Proteomes" id="UP000315217">
    <property type="component" value="Unassembled WGS sequence"/>
</dbReference>
<dbReference type="PANTHER" id="PTHR43409">
    <property type="entry name" value="ANAEROBIC MAGNESIUM-PROTOPORPHYRIN IX MONOMETHYL ESTER CYCLASE-RELATED"/>
    <property type="match status" value="1"/>
</dbReference>
<sequence length="418" mass="47001">SASTQNMPAAGAICAALKRRRPDLSMILVGGHVAALPEQTLGEEHADFVCSGEGPYTILELLEVLKAGEADYGRVRGLVYRDGDATVATPPAPLVMDLDHGMPGLAWDLLPVEKYRAHNWHCFGHPGRQPYVSLYTTLGCPYHCSFCCIQAPFKSGEAMLGLKETVNSYRFWSPQVIADQLELLVQRYGVRHVKIADEMFVLNMKHVNGICDLLIERGLELNIWAYARVDTVRGDETIEKLKRAGFNWLAFGIESASERVRKDVDKGFKQDLIFETVERVRAVGINVIANFIFGLPEDDLQSMQDTLDMALELNCEFANFYCAMAYPGSRLYDQAVKEGWPLPTRWSGYSQHAVDTLPLPTKYLSAAEVLRFRDHAFQVYFTSPRYLGMVERKFGVETVEHIRSMASQQLVREHVVAM</sequence>
<dbReference type="Gene3D" id="3.40.50.280">
    <property type="entry name" value="Cobalamin-binding domain"/>
    <property type="match status" value="1"/>
</dbReference>
<feature type="domain" description="Radical SAM core" evidence="9">
    <location>
        <begin position="126"/>
        <end position="367"/>
    </location>
</feature>
<dbReference type="AlphaFoldDB" id="A0A537LUJ8"/>
<evidence type="ECO:0000256" key="5">
    <source>
        <dbReference type="ARBA" id="ARBA00022723"/>
    </source>
</evidence>
<evidence type="ECO:0000256" key="6">
    <source>
        <dbReference type="ARBA" id="ARBA00023004"/>
    </source>
</evidence>
<organism evidence="10 11">
    <name type="scientific">Candidatus Segetimicrobium genomatis</name>
    <dbReference type="NCBI Taxonomy" id="2569760"/>
    <lineage>
        <taxon>Bacteria</taxon>
        <taxon>Bacillati</taxon>
        <taxon>Candidatus Sysuimicrobiota</taxon>
        <taxon>Candidatus Sysuimicrobiia</taxon>
        <taxon>Candidatus Sysuimicrobiales</taxon>
        <taxon>Candidatus Segetimicrobiaceae</taxon>
        <taxon>Candidatus Segetimicrobium</taxon>
    </lineage>
</organism>
<dbReference type="SMART" id="SM00729">
    <property type="entry name" value="Elp3"/>
    <property type="match status" value="1"/>
</dbReference>
<dbReference type="InterPro" id="IPR007197">
    <property type="entry name" value="rSAM"/>
</dbReference>